<reference evidence="2" key="1">
    <citation type="submission" date="2018-06" db="EMBL/GenBank/DDBJ databases">
        <authorList>
            <person name="Ashton P.M."/>
            <person name="Dallman T."/>
            <person name="Nair S."/>
            <person name="De Pinna E."/>
            <person name="Peters T."/>
            <person name="Grant K."/>
        </authorList>
    </citation>
    <scope>NUCLEOTIDE SEQUENCE [LARGE SCALE GENOMIC DNA]</scope>
    <source>
        <strain evidence="2">160804</strain>
    </source>
</reference>
<name>A0A5U9VTX6_SALNE</name>
<dbReference type="EMBL" id="AAGVNP010000325">
    <property type="protein sequence ID" value="EBS4549397.1"/>
    <property type="molecule type" value="Genomic_DNA"/>
</dbReference>
<proteinExistence type="predicted"/>
<protein>
    <submittedName>
        <fullName evidence="2">Uncharacterized protein</fullName>
    </submittedName>
</protein>
<evidence type="ECO:0000256" key="1">
    <source>
        <dbReference type="SAM" id="MobiDB-lite"/>
    </source>
</evidence>
<gene>
    <name evidence="2" type="ORF">DQK32_26665</name>
</gene>
<dbReference type="AlphaFoldDB" id="A0A5U9VTX6"/>
<sequence length="480" mass="54234">MKAQRDEPVNVENAGLDVQALKRHAVAQVFWPAGPVDDDFCYDKIISSACINQTFQDENALFLFKPYKNMVDNKDIQPFLESKYQSLYSIVSDKNGLDIGKVKKAAVERFFWTTDNQGADGGYDKILNSHKLNEFFLNEHNLYIHEPYDKLLDSAGLKKSICDEAVAIASLHPNFTPELIEHFYMTRDNNSIINNAIDIAKIEAEVDTLCKLSELDLIDKTELDNRLGDAVVKFLDLYDKGGIDSKFSYDMARELSNKIEKVDSGDGWWTLNFEEAHRGEGRLTLEKVIAESKVKQEVIKEKLERESKSGNTPSKCFDTHLEGSFAVLNEEYEKRYTSLISGIDAKSCLVLTDSIHFVNQINDLKPGSSEFDERISFLASGSKLTPVVISGEDYLNWFEKNKDQVIELYKMEDATSYAAEAEAGQTPGTWYLFEEKMMKTIETMKSLLNDLRTKGTEHSPATGHTLADEHVAGNRPHSPV</sequence>
<comment type="caution">
    <text evidence="2">The sequence shown here is derived from an EMBL/GenBank/DDBJ whole genome shotgun (WGS) entry which is preliminary data.</text>
</comment>
<dbReference type="Proteomes" id="UP000839885">
    <property type="component" value="Unassembled WGS sequence"/>
</dbReference>
<accession>A0A5U9VTX6</accession>
<evidence type="ECO:0000313" key="2">
    <source>
        <dbReference type="EMBL" id="EBS4549397.1"/>
    </source>
</evidence>
<feature type="region of interest" description="Disordered" evidence="1">
    <location>
        <begin position="453"/>
        <end position="480"/>
    </location>
</feature>
<organism evidence="2">
    <name type="scientific">Salmonella newport</name>
    <dbReference type="NCBI Taxonomy" id="108619"/>
    <lineage>
        <taxon>Bacteria</taxon>
        <taxon>Pseudomonadati</taxon>
        <taxon>Pseudomonadota</taxon>
        <taxon>Gammaproteobacteria</taxon>
        <taxon>Enterobacterales</taxon>
        <taxon>Enterobacteriaceae</taxon>
        <taxon>Salmonella</taxon>
    </lineage>
</organism>